<organism evidence="2">
    <name type="scientific">Anopheles triannulatus</name>
    <dbReference type="NCBI Taxonomy" id="58253"/>
    <lineage>
        <taxon>Eukaryota</taxon>
        <taxon>Metazoa</taxon>
        <taxon>Ecdysozoa</taxon>
        <taxon>Arthropoda</taxon>
        <taxon>Hexapoda</taxon>
        <taxon>Insecta</taxon>
        <taxon>Pterygota</taxon>
        <taxon>Neoptera</taxon>
        <taxon>Endopterygota</taxon>
        <taxon>Diptera</taxon>
        <taxon>Nematocera</taxon>
        <taxon>Culicoidea</taxon>
        <taxon>Culicidae</taxon>
        <taxon>Anophelinae</taxon>
        <taxon>Anopheles</taxon>
    </lineage>
</organism>
<evidence type="ECO:0000256" key="1">
    <source>
        <dbReference type="SAM" id="MobiDB-lite"/>
    </source>
</evidence>
<feature type="region of interest" description="Disordered" evidence="1">
    <location>
        <begin position="43"/>
        <end position="67"/>
    </location>
</feature>
<dbReference type="AlphaFoldDB" id="A0A2M4B7U3"/>
<reference evidence="2" key="1">
    <citation type="submission" date="2018-01" db="EMBL/GenBank/DDBJ databases">
        <title>An insight into the sialome of Amazonian anophelines.</title>
        <authorList>
            <person name="Ribeiro J.M."/>
            <person name="Scarpassa V."/>
            <person name="Calvo E."/>
        </authorList>
    </citation>
    <scope>NUCLEOTIDE SEQUENCE</scope>
    <source>
        <tissue evidence="2">Salivary glands</tissue>
    </source>
</reference>
<sequence length="67" mass="7015">MCLGVTFSRVLPAACCCSASRCTRGATTGISAFGGHPIPYNLHHSHRGGQGEGGYNKSVVRSIERPP</sequence>
<accession>A0A2M4B7U3</accession>
<dbReference type="EMBL" id="GGFK01015776">
    <property type="protein sequence ID" value="MBW49097.1"/>
    <property type="molecule type" value="Transcribed_RNA"/>
</dbReference>
<protein>
    <submittedName>
        <fullName evidence="2">Putative secreted protein</fullName>
    </submittedName>
</protein>
<evidence type="ECO:0000313" key="2">
    <source>
        <dbReference type="EMBL" id="MBW49097.1"/>
    </source>
</evidence>
<proteinExistence type="predicted"/>
<name>A0A2M4B7U3_9DIPT</name>